<dbReference type="InterPro" id="IPR000232">
    <property type="entry name" value="HSF_DNA-bd"/>
</dbReference>
<evidence type="ECO:0000256" key="8">
    <source>
        <dbReference type="SAM" id="MobiDB-lite"/>
    </source>
</evidence>
<organism evidence="10 11">
    <name type="scientific">Dioszegia hungarica</name>
    <dbReference type="NCBI Taxonomy" id="4972"/>
    <lineage>
        <taxon>Eukaryota</taxon>
        <taxon>Fungi</taxon>
        <taxon>Dikarya</taxon>
        <taxon>Basidiomycota</taxon>
        <taxon>Agaricomycotina</taxon>
        <taxon>Tremellomycetes</taxon>
        <taxon>Tremellales</taxon>
        <taxon>Bulleribasidiaceae</taxon>
        <taxon>Dioszegia</taxon>
    </lineage>
</organism>
<feature type="compositionally biased region" description="Basic residues" evidence="8">
    <location>
        <begin position="497"/>
        <end position="507"/>
    </location>
</feature>
<dbReference type="Proteomes" id="UP001164286">
    <property type="component" value="Unassembled WGS sequence"/>
</dbReference>
<protein>
    <submittedName>
        <fullName evidence="10">HSF-type DNA-binding-domain-containing protein</fullName>
    </submittedName>
</protein>
<name>A0AA38HA48_9TREE</name>
<dbReference type="RefSeq" id="XP_052947159.1">
    <property type="nucleotide sequence ID" value="XM_053086855.1"/>
</dbReference>
<dbReference type="InterPro" id="IPR011006">
    <property type="entry name" value="CheY-like_superfamily"/>
</dbReference>
<dbReference type="InterPro" id="IPR001789">
    <property type="entry name" value="Sig_transdc_resp-reg_receiver"/>
</dbReference>
<feature type="region of interest" description="Disordered" evidence="8">
    <location>
        <begin position="448"/>
        <end position="528"/>
    </location>
</feature>
<proteinExistence type="predicted"/>
<dbReference type="SMART" id="SM00448">
    <property type="entry name" value="REC"/>
    <property type="match status" value="1"/>
</dbReference>
<keyword evidence="3" id="KW-0902">Two-component regulatory system</keyword>
<comment type="subcellular location">
    <subcellularLocation>
        <location evidence="1">Nucleus</location>
    </subcellularLocation>
</comment>
<dbReference type="FunFam" id="1.10.10.10:FF:000935">
    <property type="entry name" value="Osomolarity two-component system, response regulator SKN7"/>
    <property type="match status" value="1"/>
</dbReference>
<keyword evidence="4 10" id="KW-0238">DNA-binding</keyword>
<dbReference type="SUPFAM" id="SSF46785">
    <property type="entry name" value="Winged helix' DNA-binding domain"/>
    <property type="match status" value="1"/>
</dbReference>
<evidence type="ECO:0000256" key="7">
    <source>
        <dbReference type="SAM" id="Coils"/>
    </source>
</evidence>
<keyword evidence="7" id="KW-0175">Coiled coil</keyword>
<dbReference type="GO" id="GO:0000160">
    <property type="term" value="P:phosphorelay signal transduction system"/>
    <property type="evidence" value="ECO:0007669"/>
    <property type="project" value="UniProtKB-KW"/>
</dbReference>
<feature type="region of interest" description="Disordered" evidence="8">
    <location>
        <begin position="319"/>
        <end position="377"/>
    </location>
</feature>
<dbReference type="GeneID" id="77726056"/>
<evidence type="ECO:0000259" key="9">
    <source>
        <dbReference type="PROSITE" id="PS50110"/>
    </source>
</evidence>
<dbReference type="Gene3D" id="1.10.10.10">
    <property type="entry name" value="Winged helix-like DNA-binding domain superfamily/Winged helix DNA-binding domain"/>
    <property type="match status" value="1"/>
</dbReference>
<feature type="region of interest" description="Disordered" evidence="8">
    <location>
        <begin position="796"/>
        <end position="839"/>
    </location>
</feature>
<feature type="region of interest" description="Disordered" evidence="8">
    <location>
        <begin position="285"/>
        <end position="306"/>
    </location>
</feature>
<feature type="region of interest" description="Disordered" evidence="8">
    <location>
        <begin position="1"/>
        <end position="67"/>
    </location>
</feature>
<dbReference type="GO" id="GO:0005634">
    <property type="term" value="C:nucleus"/>
    <property type="evidence" value="ECO:0007669"/>
    <property type="project" value="UniProtKB-SubCell"/>
</dbReference>
<dbReference type="CDD" id="cd17546">
    <property type="entry name" value="REC_hyHK_CKI1_RcsC-like"/>
    <property type="match status" value="1"/>
</dbReference>
<evidence type="ECO:0000313" key="11">
    <source>
        <dbReference type="Proteomes" id="UP001164286"/>
    </source>
</evidence>
<dbReference type="PANTHER" id="PTHR45339:SF1">
    <property type="entry name" value="HYBRID SIGNAL TRANSDUCTION HISTIDINE KINASE J"/>
    <property type="match status" value="1"/>
</dbReference>
<dbReference type="PRINTS" id="PR00056">
    <property type="entry name" value="HSFDOMAIN"/>
</dbReference>
<feature type="compositionally biased region" description="Polar residues" evidence="8">
    <location>
        <begin position="285"/>
        <end position="295"/>
    </location>
</feature>
<comment type="caution">
    <text evidence="10">The sequence shown here is derived from an EMBL/GenBank/DDBJ whole genome shotgun (WGS) entry which is preliminary data.</text>
</comment>
<accession>A0AA38HA48</accession>
<gene>
    <name evidence="10" type="ORF">MKK02DRAFT_24186</name>
</gene>
<feature type="region of interest" description="Disordered" evidence="8">
    <location>
        <begin position="745"/>
        <end position="776"/>
    </location>
</feature>
<feature type="compositionally biased region" description="Low complexity" evidence="8">
    <location>
        <begin position="757"/>
        <end position="774"/>
    </location>
</feature>
<dbReference type="SMART" id="SM00415">
    <property type="entry name" value="HSF"/>
    <property type="match status" value="1"/>
</dbReference>
<dbReference type="InterPro" id="IPR036390">
    <property type="entry name" value="WH_DNA-bd_sf"/>
</dbReference>
<dbReference type="Pfam" id="PF00072">
    <property type="entry name" value="Response_reg"/>
    <property type="match status" value="1"/>
</dbReference>
<evidence type="ECO:0000256" key="1">
    <source>
        <dbReference type="ARBA" id="ARBA00004123"/>
    </source>
</evidence>
<evidence type="ECO:0000256" key="3">
    <source>
        <dbReference type="ARBA" id="ARBA00023012"/>
    </source>
</evidence>
<dbReference type="FunFam" id="3.40.50.2300:FF:000212">
    <property type="entry name" value="Stress response regulator/HFS transcription factor"/>
    <property type="match status" value="1"/>
</dbReference>
<keyword evidence="2 6" id="KW-0597">Phosphoprotein</keyword>
<evidence type="ECO:0000256" key="5">
    <source>
        <dbReference type="ARBA" id="ARBA00023242"/>
    </source>
</evidence>
<feature type="domain" description="Response regulatory" evidence="9">
    <location>
        <begin position="536"/>
        <end position="651"/>
    </location>
</feature>
<feature type="compositionally biased region" description="Polar residues" evidence="8">
    <location>
        <begin position="466"/>
        <end position="482"/>
    </location>
</feature>
<dbReference type="PROSITE" id="PS50110">
    <property type="entry name" value="RESPONSE_REGULATORY"/>
    <property type="match status" value="1"/>
</dbReference>
<dbReference type="InterPro" id="IPR036388">
    <property type="entry name" value="WH-like_DNA-bd_sf"/>
</dbReference>
<evidence type="ECO:0000256" key="4">
    <source>
        <dbReference type="ARBA" id="ARBA00023125"/>
    </source>
</evidence>
<dbReference type="EMBL" id="JAKWFO010000004">
    <property type="protein sequence ID" value="KAI9637382.1"/>
    <property type="molecule type" value="Genomic_DNA"/>
</dbReference>
<evidence type="ECO:0000256" key="6">
    <source>
        <dbReference type="PROSITE-ProRule" id="PRU00169"/>
    </source>
</evidence>
<keyword evidence="5" id="KW-0539">Nucleus</keyword>
<dbReference type="SUPFAM" id="SSF52172">
    <property type="entry name" value="CheY-like"/>
    <property type="match status" value="1"/>
</dbReference>
<dbReference type="PANTHER" id="PTHR45339">
    <property type="entry name" value="HYBRID SIGNAL TRANSDUCTION HISTIDINE KINASE J"/>
    <property type="match status" value="1"/>
</dbReference>
<dbReference type="GO" id="GO:0003700">
    <property type="term" value="F:DNA-binding transcription factor activity"/>
    <property type="evidence" value="ECO:0007669"/>
    <property type="project" value="InterPro"/>
</dbReference>
<feature type="compositionally biased region" description="Polar residues" evidence="8">
    <location>
        <begin position="746"/>
        <end position="756"/>
    </location>
</feature>
<evidence type="ECO:0000313" key="10">
    <source>
        <dbReference type="EMBL" id="KAI9637382.1"/>
    </source>
</evidence>
<dbReference type="Gene3D" id="3.40.50.2300">
    <property type="match status" value="1"/>
</dbReference>
<dbReference type="AlphaFoldDB" id="A0AA38HA48"/>
<feature type="modified residue" description="4-aspartylphosphate" evidence="6">
    <location>
        <position position="585"/>
    </location>
</feature>
<reference evidence="10" key="1">
    <citation type="journal article" date="2022" name="G3 (Bethesda)">
        <title>High quality genome of the basidiomycete yeast Dioszegia hungarica PDD-24b-2 isolated from cloud water.</title>
        <authorList>
            <person name="Jarrige D."/>
            <person name="Haridas S."/>
            <person name="Bleykasten-Grosshans C."/>
            <person name="Joly M."/>
            <person name="Nadalig T."/>
            <person name="Sancelme M."/>
            <person name="Vuilleumier S."/>
            <person name="Grigoriev I.V."/>
            <person name="Amato P."/>
            <person name="Bringel F."/>
        </authorList>
    </citation>
    <scope>NUCLEOTIDE SEQUENCE</scope>
    <source>
        <strain evidence="10">PDD-24b-2</strain>
    </source>
</reference>
<keyword evidence="11" id="KW-1185">Reference proteome</keyword>
<feature type="compositionally biased region" description="Polar residues" evidence="8">
    <location>
        <begin position="337"/>
        <end position="361"/>
    </location>
</feature>
<feature type="compositionally biased region" description="Gly residues" evidence="8">
    <location>
        <begin position="51"/>
        <end position="62"/>
    </location>
</feature>
<evidence type="ECO:0000256" key="2">
    <source>
        <dbReference type="ARBA" id="ARBA00022553"/>
    </source>
</evidence>
<sequence length="839" mass="90212">MASGQSPPTPGPWSANSMATTGRSEEGGGGGFNASRSVKLDDLVSHDPNVGGRGGSGQGPGGFTTTPLPAVPQTAVTAAKPAGEIQSSAGPSEFVKKLFKMLEEEDETYGQGFEPGKSRGPGGQRGSVAWARGGSSFVVWDMNEFSTKVLPQTFRHSNFSSFVRQLNKYGFSKIKHIDEETGVLRENVWEFQHPSFQAGGGSDLESIKATETSPAAVLPPAPQYIPPPQTAAPPPQMEFNRFAEMEARVRGLEEKLLSAVEDVQKAKMREQATSGLLREILNHMTATERASSSPVETPGSGGPSPRIRYMWQMFEQLTSDHPRPQHPYGFMQPPRQPTSADQPGATSGTTASPQTDGSRNSFDGAPGSTGSGSYWYAQAPRDEGDIMPSIPEQSTYRMENGAPVYNEPPAWLTKGVTVPMPMYHRKNSDGVAYRLMMEALGASAAGYNATEDPSEPVMPARARPLPQQTPLRQTSIVQTSPFGTVLIPPESSVHPAARVKSKGKKKDSTKSNGDSPNSKAARRGSVDQPHWNKTPLILVVEDDMVYRQLSSKFLEKFGCVVETVENAHEAIAKMNSTKYDLVLMDIFFGPSMDGRKATSLIRQFDSYTPIISMTSNNQPQDVVSYYQSGMNDVLAKPFTKHGLFCILDKHLLHMKALQLSAEVPRSVGVPPLSDQRLQEAVAQGAAEASGLLGRGPEMRNPLAGMGWSDDTYQIVLAQFLQTGMMPDVSTFNFITGQPIPLAIGQPESSASSTIQPSGSSTDISGSSATGGATIRPNMVFGDYNNRKRSLEVGDEAWRTMSGVSSTDLVTPDEMPGDEGGDAGQRGPAGQQTGKRTKRV</sequence>
<dbReference type="GO" id="GO:0043565">
    <property type="term" value="F:sequence-specific DNA binding"/>
    <property type="evidence" value="ECO:0007669"/>
    <property type="project" value="InterPro"/>
</dbReference>
<feature type="coiled-coil region" evidence="7">
    <location>
        <begin position="242"/>
        <end position="269"/>
    </location>
</feature>
<dbReference type="Pfam" id="PF00447">
    <property type="entry name" value="HSF_DNA-bind"/>
    <property type="match status" value="1"/>
</dbReference>